<dbReference type="STRING" id="28573.A0A0U1M186"/>
<dbReference type="OMA" id="KNVRMEC"/>
<keyword evidence="1" id="KW-0479">Metal-binding</keyword>
<feature type="region of interest" description="Disordered" evidence="6">
    <location>
        <begin position="33"/>
        <end position="58"/>
    </location>
</feature>
<evidence type="ECO:0000256" key="5">
    <source>
        <dbReference type="ARBA" id="ARBA00023242"/>
    </source>
</evidence>
<evidence type="ECO:0000256" key="3">
    <source>
        <dbReference type="ARBA" id="ARBA00023015"/>
    </source>
</evidence>
<dbReference type="PANTHER" id="PTHR47660">
    <property type="entry name" value="TRANSCRIPTION FACTOR WITH C2H2 AND ZN(2)-CYS(6) DNA BINDING DOMAIN (EUROFUNG)-RELATED-RELATED"/>
    <property type="match status" value="1"/>
</dbReference>
<keyword evidence="7" id="KW-0732">Signal</keyword>
<dbReference type="PANTHER" id="PTHR47660:SF3">
    <property type="entry name" value="FINGER DOMAIN PROTEIN, PUTATIVE (AFU_ORTHOLOGUE AFUA_4G03310)-RELATED"/>
    <property type="match status" value="1"/>
</dbReference>
<gene>
    <name evidence="8" type="ORF">PISL3812_06391</name>
</gene>
<keyword evidence="5" id="KW-0539">Nucleus</keyword>
<dbReference type="OrthoDB" id="5423818at2759"/>
<evidence type="ECO:0000313" key="8">
    <source>
        <dbReference type="EMBL" id="CRG89355.1"/>
    </source>
</evidence>
<dbReference type="GO" id="GO:0046872">
    <property type="term" value="F:metal ion binding"/>
    <property type="evidence" value="ECO:0007669"/>
    <property type="project" value="UniProtKB-KW"/>
</dbReference>
<name>A0A0U1M186_TALIS</name>
<dbReference type="EMBL" id="CVMT01000006">
    <property type="protein sequence ID" value="CRG89355.1"/>
    <property type="molecule type" value="Genomic_DNA"/>
</dbReference>
<accession>A0A0U1M186</accession>
<evidence type="ECO:0000256" key="7">
    <source>
        <dbReference type="SAM" id="SignalP"/>
    </source>
</evidence>
<sequence length="453" mass="51235">MDTTVGPEKLAKPLEIVLVFLVCAAKAVECHYPTSSKPKDPKPNIQHNHDDSPEQRKVSPSLVADFPGIENHEGTSTSGDILLDIPDPEFANFAERGLDWDYPDINFAEILRHQTNDEPIQNPSPEPSALVRLSEAQINRVQELAFSSNISMPMQPTGTPRSLTLRTGLKAGTQRTANLMLHMLKSYPLMMLRHKTLPPFIHPHVISFNDENLDMEPLNNCISLLHMISSGVRGSRKLFWRNVRLECERLCENIISLNKWELLASIQATAIYILIRLDEGETDYNNFDFLLLTTVTVLSKRFTNLKMNYTTHLEDYDYSLDSSWKNWILEESCRRVSVVFQTVNMLVYFEPAALCDQHTNLIFAPLPAKKQLWEAGDKFSWKAENDREYGAHNYFGLATNGDLIKLDWGHTYCGDASLLHQPLSNKTTANWEEWCSGMDGLGGLIMLAASLAA</sequence>
<keyword evidence="4" id="KW-0804">Transcription</keyword>
<dbReference type="AlphaFoldDB" id="A0A0U1M186"/>
<feature type="chain" id="PRO_5006711435" evidence="7">
    <location>
        <begin position="31"/>
        <end position="453"/>
    </location>
</feature>
<evidence type="ECO:0000256" key="6">
    <source>
        <dbReference type="SAM" id="MobiDB-lite"/>
    </source>
</evidence>
<keyword evidence="3" id="KW-0805">Transcription regulation</keyword>
<evidence type="ECO:0000256" key="1">
    <source>
        <dbReference type="ARBA" id="ARBA00022723"/>
    </source>
</evidence>
<feature type="compositionally biased region" description="Basic and acidic residues" evidence="6">
    <location>
        <begin position="37"/>
        <end position="57"/>
    </location>
</feature>
<dbReference type="Proteomes" id="UP000054383">
    <property type="component" value="Unassembled WGS sequence"/>
</dbReference>
<organism evidence="8 9">
    <name type="scientific">Talaromyces islandicus</name>
    <name type="common">Penicillium islandicum</name>
    <dbReference type="NCBI Taxonomy" id="28573"/>
    <lineage>
        <taxon>Eukaryota</taxon>
        <taxon>Fungi</taxon>
        <taxon>Dikarya</taxon>
        <taxon>Ascomycota</taxon>
        <taxon>Pezizomycotina</taxon>
        <taxon>Eurotiomycetes</taxon>
        <taxon>Eurotiomycetidae</taxon>
        <taxon>Eurotiales</taxon>
        <taxon>Trichocomaceae</taxon>
        <taxon>Talaromyces</taxon>
        <taxon>Talaromyces sect. Islandici</taxon>
    </lineage>
</organism>
<evidence type="ECO:0000256" key="2">
    <source>
        <dbReference type="ARBA" id="ARBA00022833"/>
    </source>
</evidence>
<protein>
    <submittedName>
        <fullName evidence="8">Uncharacterized protein</fullName>
    </submittedName>
</protein>
<evidence type="ECO:0000256" key="4">
    <source>
        <dbReference type="ARBA" id="ARBA00023163"/>
    </source>
</evidence>
<keyword evidence="2" id="KW-0862">Zinc</keyword>
<feature type="signal peptide" evidence="7">
    <location>
        <begin position="1"/>
        <end position="30"/>
    </location>
</feature>
<reference evidence="8 9" key="1">
    <citation type="submission" date="2015-04" db="EMBL/GenBank/DDBJ databases">
        <authorList>
            <person name="Syromyatnikov M.Y."/>
            <person name="Popov V.N."/>
        </authorList>
    </citation>
    <scope>NUCLEOTIDE SEQUENCE [LARGE SCALE GENOMIC DNA]</scope>
    <source>
        <strain evidence="8">WF-38-12</strain>
    </source>
</reference>
<evidence type="ECO:0000313" key="9">
    <source>
        <dbReference type="Proteomes" id="UP000054383"/>
    </source>
</evidence>
<proteinExistence type="predicted"/>
<keyword evidence="9" id="KW-1185">Reference proteome</keyword>